<organism evidence="1 2">
    <name type="scientific">Nicotiana tabacum</name>
    <name type="common">Common tobacco</name>
    <dbReference type="NCBI Taxonomy" id="4097"/>
    <lineage>
        <taxon>Eukaryota</taxon>
        <taxon>Viridiplantae</taxon>
        <taxon>Streptophyta</taxon>
        <taxon>Embryophyta</taxon>
        <taxon>Tracheophyta</taxon>
        <taxon>Spermatophyta</taxon>
        <taxon>Magnoliopsida</taxon>
        <taxon>eudicotyledons</taxon>
        <taxon>Gunneridae</taxon>
        <taxon>Pentapetalae</taxon>
        <taxon>asterids</taxon>
        <taxon>lamiids</taxon>
        <taxon>Solanales</taxon>
        <taxon>Solanaceae</taxon>
        <taxon>Nicotianoideae</taxon>
        <taxon>Nicotianeae</taxon>
        <taxon>Nicotiana</taxon>
    </lineage>
</organism>
<protein>
    <submittedName>
        <fullName evidence="2">Mitochondrial protein AtMg00860</fullName>
    </submittedName>
</protein>
<reference evidence="1" key="1">
    <citation type="journal article" date="2014" name="Nat. Commun.">
        <title>The tobacco genome sequence and its comparison with those of tomato and potato.</title>
        <authorList>
            <person name="Sierro N."/>
            <person name="Battey J.N."/>
            <person name="Ouadi S."/>
            <person name="Bakaher N."/>
            <person name="Bovet L."/>
            <person name="Willig A."/>
            <person name="Goepfert S."/>
            <person name="Peitsch M.C."/>
            <person name="Ivanov N.V."/>
        </authorList>
    </citation>
    <scope>NUCLEOTIDE SEQUENCE [LARGE SCALE GENOMIC DNA]</scope>
</reference>
<evidence type="ECO:0000313" key="2">
    <source>
        <dbReference type="RefSeq" id="XP_075103787.1"/>
    </source>
</evidence>
<dbReference type="RefSeq" id="XP_075103787.1">
    <property type="nucleotide sequence ID" value="XM_075247686.1"/>
</dbReference>
<proteinExistence type="predicted"/>
<keyword evidence="1" id="KW-1185">Reference proteome</keyword>
<sequence>MDEDKVRAIKEWKAPIKVTELRSFLGLVNYYHHFIGGYSPKAAPLTEFLKNNKPRVWTEHCQKAFECLKAAVTEEPVLALPDFAKPFEVHTDASYYAIGGVVM</sequence>
<reference evidence="2" key="2">
    <citation type="submission" date="2025-08" db="UniProtKB">
        <authorList>
            <consortium name="RefSeq"/>
        </authorList>
    </citation>
    <scope>IDENTIFICATION</scope>
    <source>
        <tissue evidence="2">Leaf</tissue>
    </source>
</reference>
<dbReference type="Proteomes" id="UP000790787">
    <property type="component" value="Chromosome 24"/>
</dbReference>
<name>A0AC58U2T0_TOBAC</name>
<evidence type="ECO:0000313" key="1">
    <source>
        <dbReference type="Proteomes" id="UP000790787"/>
    </source>
</evidence>
<accession>A0AC58U2T0</accession>
<gene>
    <name evidence="2" type="primary">LOC142178351</name>
</gene>